<keyword evidence="2" id="KW-1185">Reference proteome</keyword>
<proteinExistence type="predicted"/>
<dbReference type="Proteomes" id="UP001597287">
    <property type="component" value="Unassembled WGS sequence"/>
</dbReference>
<evidence type="ECO:0000313" key="2">
    <source>
        <dbReference type="Proteomes" id="UP001597287"/>
    </source>
</evidence>
<name>A0ABW5EW31_9BURK</name>
<dbReference type="EMBL" id="JBHUIG010000023">
    <property type="protein sequence ID" value="MFD2321029.1"/>
    <property type="molecule type" value="Genomic_DNA"/>
</dbReference>
<reference evidence="2" key="1">
    <citation type="journal article" date="2019" name="Int. J. Syst. Evol. Microbiol.">
        <title>The Global Catalogue of Microorganisms (GCM) 10K type strain sequencing project: providing services to taxonomists for standard genome sequencing and annotation.</title>
        <authorList>
            <consortium name="The Broad Institute Genomics Platform"/>
            <consortium name="The Broad Institute Genome Sequencing Center for Infectious Disease"/>
            <person name="Wu L."/>
            <person name="Ma J."/>
        </authorList>
    </citation>
    <scope>NUCLEOTIDE SEQUENCE [LARGE SCALE GENOMIC DNA]</scope>
    <source>
        <strain evidence="2">CCUG 62793</strain>
    </source>
</reference>
<protein>
    <submittedName>
        <fullName evidence="1">Uncharacterized protein</fullName>
    </submittedName>
</protein>
<organism evidence="1 2">
    <name type="scientific">Delftia deserti</name>
    <dbReference type="NCBI Taxonomy" id="1651218"/>
    <lineage>
        <taxon>Bacteria</taxon>
        <taxon>Pseudomonadati</taxon>
        <taxon>Pseudomonadota</taxon>
        <taxon>Betaproteobacteria</taxon>
        <taxon>Burkholderiales</taxon>
        <taxon>Comamonadaceae</taxon>
        <taxon>Delftia</taxon>
    </lineage>
</organism>
<comment type="caution">
    <text evidence="1">The sequence shown here is derived from an EMBL/GenBank/DDBJ whole genome shotgun (WGS) entry which is preliminary data.</text>
</comment>
<gene>
    <name evidence="1" type="ORF">ACFSPV_20210</name>
</gene>
<sequence length="85" mass="9864">MPLAQVQSLWSKDQQARDKALGNPFVQQALHEARNDDKVWNTKVLPLQRKLQSRLKGVVPQEAPPRRCKTRPCMYIRTTWALRGN</sequence>
<dbReference type="RefSeq" id="WP_380109597.1">
    <property type="nucleotide sequence ID" value="NZ_JBHSIH010000001.1"/>
</dbReference>
<accession>A0ABW5EW31</accession>
<evidence type="ECO:0000313" key="1">
    <source>
        <dbReference type="EMBL" id="MFD2321029.1"/>
    </source>
</evidence>